<dbReference type="GO" id="GO:0003723">
    <property type="term" value="F:RNA binding"/>
    <property type="evidence" value="ECO:0007669"/>
    <property type="project" value="InterPro"/>
</dbReference>
<keyword evidence="11" id="KW-1185">Reference proteome</keyword>
<dbReference type="InterPro" id="IPR048741">
    <property type="entry name" value="Pus10-like_C"/>
</dbReference>
<evidence type="ECO:0000256" key="1">
    <source>
        <dbReference type="ARBA" id="ARBA00009652"/>
    </source>
</evidence>
<evidence type="ECO:0000256" key="2">
    <source>
        <dbReference type="ARBA" id="ARBA00012787"/>
    </source>
</evidence>
<keyword evidence="3" id="KW-0819">tRNA processing</keyword>
<evidence type="ECO:0000259" key="8">
    <source>
        <dbReference type="Pfam" id="PF21237"/>
    </source>
</evidence>
<dbReference type="InParanoid" id="A0A7R8UWX0"/>
<dbReference type="AlphaFoldDB" id="A0A7R8UWX0"/>
<dbReference type="InterPro" id="IPR039894">
    <property type="entry name" value="Pus10-like"/>
</dbReference>
<dbReference type="FunCoup" id="A0A7R8UWX0">
    <property type="interactions" value="1874"/>
</dbReference>
<dbReference type="Gene3D" id="3.30.70.2510">
    <property type="match status" value="1"/>
</dbReference>
<proteinExistence type="inferred from homology"/>
<evidence type="ECO:0000259" key="9">
    <source>
        <dbReference type="Pfam" id="PF21238"/>
    </source>
</evidence>
<evidence type="ECO:0000256" key="3">
    <source>
        <dbReference type="ARBA" id="ARBA00022694"/>
    </source>
</evidence>
<dbReference type="OMA" id="WFALQRK"/>
<comment type="similarity">
    <text evidence="1">Belongs to the pseudouridine synthase Pus10 family.</text>
</comment>
<evidence type="ECO:0000256" key="4">
    <source>
        <dbReference type="ARBA" id="ARBA00023235"/>
    </source>
</evidence>
<organism evidence="10 11">
    <name type="scientific">Hermetia illucens</name>
    <name type="common">Black soldier fly</name>
    <dbReference type="NCBI Taxonomy" id="343691"/>
    <lineage>
        <taxon>Eukaryota</taxon>
        <taxon>Metazoa</taxon>
        <taxon>Ecdysozoa</taxon>
        <taxon>Arthropoda</taxon>
        <taxon>Hexapoda</taxon>
        <taxon>Insecta</taxon>
        <taxon>Pterygota</taxon>
        <taxon>Neoptera</taxon>
        <taxon>Endopterygota</taxon>
        <taxon>Diptera</taxon>
        <taxon>Brachycera</taxon>
        <taxon>Stratiomyomorpha</taxon>
        <taxon>Stratiomyidae</taxon>
        <taxon>Hermetiinae</taxon>
        <taxon>Hermetia</taxon>
    </lineage>
</organism>
<evidence type="ECO:0000256" key="5">
    <source>
        <dbReference type="ARBA" id="ARBA00075270"/>
    </source>
</evidence>
<protein>
    <recommendedName>
        <fullName evidence="2">tRNA pseudouridine(55) synthase</fullName>
        <ecNumber evidence="2">5.4.99.25</ecNumber>
    </recommendedName>
    <alternativeName>
        <fullName evidence="7">tRNA pseudouridine 55 synthase</fullName>
    </alternativeName>
    <alternativeName>
        <fullName evidence="5">tRNA pseudouridylate synthase</fullName>
    </alternativeName>
    <alternativeName>
        <fullName evidence="6">tRNA-uridine isomerase</fullName>
    </alternativeName>
</protein>
<dbReference type="FunFam" id="3.30.70.3190:FF:000001">
    <property type="entry name" value="tRNA pseudouridine synthase Pus10"/>
    <property type="match status" value="1"/>
</dbReference>
<name>A0A7R8UWX0_HERIL</name>
<dbReference type="Proteomes" id="UP000594454">
    <property type="component" value="Chromosome 4"/>
</dbReference>
<dbReference type="InterPro" id="IPR020103">
    <property type="entry name" value="PsdUridine_synth_cat_dom_sf"/>
</dbReference>
<dbReference type="PANTHER" id="PTHR21568">
    <property type="entry name" value="TRNA PSEUDOURIDINE SYNTHASE PUS10"/>
    <property type="match status" value="1"/>
</dbReference>
<feature type="domain" description="Pus10-like C-terminal" evidence="9">
    <location>
        <begin position="260"/>
        <end position="494"/>
    </location>
</feature>
<dbReference type="SUPFAM" id="SSF55120">
    <property type="entry name" value="Pseudouridine synthase"/>
    <property type="match status" value="1"/>
</dbReference>
<dbReference type="EC" id="5.4.99.25" evidence="2"/>
<dbReference type="InterPro" id="IPR048742">
    <property type="entry name" value="Pus10_N_euk"/>
</dbReference>
<keyword evidence="4" id="KW-0413">Isomerase</keyword>
<dbReference type="FunFam" id="3.30.70.2510:FF:000001">
    <property type="entry name" value="tRNA pseudouridine synthase Pus10"/>
    <property type="match status" value="1"/>
</dbReference>
<dbReference type="Pfam" id="PF21237">
    <property type="entry name" value="Pus10_N_euk"/>
    <property type="match status" value="1"/>
</dbReference>
<accession>A0A7R8UWX0</accession>
<dbReference type="Pfam" id="PF21238">
    <property type="entry name" value="Pus10_C"/>
    <property type="match status" value="1"/>
</dbReference>
<dbReference type="EMBL" id="LR899012">
    <property type="protein sequence ID" value="CAD7088467.1"/>
    <property type="molecule type" value="Genomic_DNA"/>
</dbReference>
<feature type="domain" description="Pus10 N-terminal eukaryotes" evidence="8">
    <location>
        <begin position="68"/>
        <end position="253"/>
    </location>
</feature>
<evidence type="ECO:0000313" key="10">
    <source>
        <dbReference type="EMBL" id="CAD7088467.1"/>
    </source>
</evidence>
<dbReference type="PANTHER" id="PTHR21568:SF0">
    <property type="entry name" value="TRNA PSEUDOURIDINE SYNTHASE PUS10"/>
    <property type="match status" value="1"/>
</dbReference>
<reference evidence="10 11" key="1">
    <citation type="submission" date="2020-11" db="EMBL/GenBank/DDBJ databases">
        <authorList>
            <person name="Wallbank WR R."/>
            <person name="Pardo Diaz C."/>
            <person name="Kozak K."/>
            <person name="Martin S."/>
            <person name="Jiggins C."/>
            <person name="Moest M."/>
            <person name="Warren A I."/>
            <person name="Generalovic N T."/>
            <person name="Byers J.R.P. K."/>
            <person name="Montejo-Kovacevich G."/>
            <person name="Yen C E."/>
        </authorList>
    </citation>
    <scope>NUCLEOTIDE SEQUENCE [LARGE SCALE GENOMIC DNA]</scope>
</reference>
<evidence type="ECO:0000313" key="11">
    <source>
        <dbReference type="Proteomes" id="UP000594454"/>
    </source>
</evidence>
<dbReference type="OrthoDB" id="29661at2759"/>
<evidence type="ECO:0000256" key="6">
    <source>
        <dbReference type="ARBA" id="ARBA00079393"/>
    </source>
</evidence>
<evidence type="ECO:0000256" key="7">
    <source>
        <dbReference type="ARBA" id="ARBA00083669"/>
    </source>
</evidence>
<gene>
    <name evidence="10" type="ORF">HERILL_LOCUS11090</name>
</gene>
<dbReference type="Gene3D" id="3.30.70.3190">
    <property type="match status" value="1"/>
</dbReference>
<sequence>MLSQEVFDYLKEVGCCTICCLRFLKVRGDEYMNVAKTLQRLGLKDTCSDAENGEESGPTSKKTKPNVCVACLGFFSDEFLAKLTEALTTHPHLIQYECDEFVLAISFPILLNVRQLSLWLALIDKFGQMHGFVSNKQPDVPLKEVSKMVISPKVSQALGKKYGQNGMMISISINHADETAELQKLTEVDQILFKTNCTNNKSKKDKKGTVNGMTRGYFEKNFLPSNIDVDIYKQNIPVPPAIPDSSMIVENIAVSGPTIFVAGRYQKFCRVLPHTPWILNGKRVMADSVQELIVQSVAPYFEVPESKVIFSSSGREDVDVRCLGKGRPFVLEIPDSKRIILPQSVAENMEIEIDQTEKIRVINLQIVPREELVHIKFGEEKKTKTYRALCILNEPATVEVLQKLNIPEGFEIKQWTPIRVLHRRPLLQRPRRVHSVKARVDPNDHKILILDIVTQAGTYIKELVHGDFNRTDPCFAKLIGQDIDIAALDVLAVDLDWPKDVNNRISGQCETVRDKNEIDDLNKS</sequence>
<dbReference type="GO" id="GO:0160148">
    <property type="term" value="F:tRNA pseudouridine(55) synthase activity"/>
    <property type="evidence" value="ECO:0007669"/>
    <property type="project" value="UniProtKB-EC"/>
</dbReference>
<dbReference type="GO" id="GO:0031119">
    <property type="term" value="P:tRNA pseudouridine synthesis"/>
    <property type="evidence" value="ECO:0007669"/>
    <property type="project" value="TreeGrafter"/>
</dbReference>